<reference evidence="2 3" key="1">
    <citation type="journal article" date="2015" name="Biotechnol. Biofuels">
        <title>Enhanced degradation of softwood versus hardwood by the white-rot fungus Pycnoporus coccineus.</title>
        <authorList>
            <person name="Couturier M."/>
            <person name="Navarro D."/>
            <person name="Chevret D."/>
            <person name="Henrissat B."/>
            <person name="Piumi F."/>
            <person name="Ruiz-Duenas F.J."/>
            <person name="Martinez A.T."/>
            <person name="Grigoriev I.V."/>
            <person name="Riley R."/>
            <person name="Lipzen A."/>
            <person name="Berrin J.G."/>
            <person name="Master E.R."/>
            <person name="Rosso M.N."/>
        </authorList>
    </citation>
    <scope>NUCLEOTIDE SEQUENCE [LARGE SCALE GENOMIC DNA]</scope>
    <source>
        <strain evidence="2 3">BRFM310</strain>
    </source>
</reference>
<dbReference type="OrthoDB" id="3242001at2759"/>
<feature type="region of interest" description="Disordered" evidence="1">
    <location>
        <begin position="80"/>
        <end position="132"/>
    </location>
</feature>
<proteinExistence type="predicted"/>
<protein>
    <submittedName>
        <fullName evidence="2">Uncharacterized protein</fullName>
    </submittedName>
</protein>
<feature type="compositionally biased region" description="Basic and acidic residues" evidence="1">
    <location>
        <begin position="80"/>
        <end position="90"/>
    </location>
</feature>
<organism evidence="2 3">
    <name type="scientific">Trametes coccinea (strain BRFM310)</name>
    <name type="common">Pycnoporus coccineus</name>
    <dbReference type="NCBI Taxonomy" id="1353009"/>
    <lineage>
        <taxon>Eukaryota</taxon>
        <taxon>Fungi</taxon>
        <taxon>Dikarya</taxon>
        <taxon>Basidiomycota</taxon>
        <taxon>Agaricomycotina</taxon>
        <taxon>Agaricomycetes</taxon>
        <taxon>Polyporales</taxon>
        <taxon>Polyporaceae</taxon>
        <taxon>Trametes</taxon>
    </lineage>
</organism>
<accession>A0A1Y2IIY9</accession>
<sequence>MPPSTRKPSQLALDLTSMSSHLSCPSMDSGYASSMSSVHVPADWMLSRLYENWKIADAAAQRLSTDMKAYAECEKQLREARKKKEQERKSSGTKRRPTLIPLLFRKKSSPSLATPSDPSSSTSEPVSTSPLPTVEELEARLSTLQGRVAATRSAAERLDSCFDELRRVLDDGRPVSWRSSQLALILLLPLPLLRHRTTKARKTVATREEAYMSSKSTTKAFQRACVAVQSAHHHYIKAMDLIDVVCSPKKSKWEAMMGEEQSRQETYREAAKWAEKAQICFNECLRSLQPHWDLLKRDELETCDDLKDAGLLQAVQLYNLMYGGKTLAMGISQQVQLMIQKQEAVFARLTNFAVWVQNCTEHCQTVELEARDNRDTARRQLVALWVQADENSETYSLAAPGQRSHVFQPYNSYAS</sequence>
<gene>
    <name evidence="2" type="ORF">PYCCODRAFT_1504512</name>
</gene>
<evidence type="ECO:0000313" key="3">
    <source>
        <dbReference type="Proteomes" id="UP000193067"/>
    </source>
</evidence>
<dbReference type="EMBL" id="KZ084113">
    <property type="protein sequence ID" value="OSD01130.1"/>
    <property type="molecule type" value="Genomic_DNA"/>
</dbReference>
<evidence type="ECO:0000256" key="1">
    <source>
        <dbReference type="SAM" id="MobiDB-lite"/>
    </source>
</evidence>
<keyword evidence="3" id="KW-1185">Reference proteome</keyword>
<evidence type="ECO:0000313" key="2">
    <source>
        <dbReference type="EMBL" id="OSD01130.1"/>
    </source>
</evidence>
<feature type="compositionally biased region" description="Low complexity" evidence="1">
    <location>
        <begin position="109"/>
        <end position="132"/>
    </location>
</feature>
<dbReference type="Proteomes" id="UP000193067">
    <property type="component" value="Unassembled WGS sequence"/>
</dbReference>
<dbReference type="AlphaFoldDB" id="A0A1Y2IIY9"/>
<name>A0A1Y2IIY9_TRAC3</name>